<gene>
    <name evidence="2" type="primary">Contig12240.g13077</name>
    <name evidence="2" type="ORF">STYLEM_15814</name>
</gene>
<dbReference type="EMBL" id="CCKQ01014911">
    <property type="protein sequence ID" value="CDW86716.1"/>
    <property type="molecule type" value="Genomic_DNA"/>
</dbReference>
<evidence type="ECO:0000313" key="3">
    <source>
        <dbReference type="Proteomes" id="UP000039865"/>
    </source>
</evidence>
<evidence type="ECO:0000256" key="1">
    <source>
        <dbReference type="SAM" id="MobiDB-lite"/>
    </source>
</evidence>
<evidence type="ECO:0000313" key="2">
    <source>
        <dbReference type="EMBL" id="CDW86716.1"/>
    </source>
</evidence>
<keyword evidence="3" id="KW-1185">Reference proteome</keyword>
<name>A0A078AXB4_STYLE</name>
<accession>A0A078AXB4</accession>
<dbReference type="InParanoid" id="A0A078AXB4"/>
<sequence>MLVGIHINSYHPHLRPKRGSGLGFVEEPKQKSKQPNIISEQILPIQEDNDGFIEEFFQVPHIFDIPKRVIKEYEKVESKDSSKFLTPRPLNDFRKAQNNNNDHSKMRQSKRIQNMKMKQEMQRAMETWMKTGKIISLQKDTDQKSFLGSVSNGMRTTHIASSRFSSSYKRKSQSIQ</sequence>
<proteinExistence type="predicted"/>
<feature type="region of interest" description="Disordered" evidence="1">
    <location>
        <begin position="81"/>
        <end position="113"/>
    </location>
</feature>
<reference evidence="2 3" key="1">
    <citation type="submission" date="2014-06" db="EMBL/GenBank/DDBJ databases">
        <authorList>
            <person name="Swart Estienne"/>
        </authorList>
    </citation>
    <scope>NUCLEOTIDE SEQUENCE [LARGE SCALE GENOMIC DNA]</scope>
    <source>
        <strain evidence="2 3">130c</strain>
    </source>
</reference>
<dbReference type="AlphaFoldDB" id="A0A078AXB4"/>
<protein>
    <submittedName>
        <fullName evidence="2">Uncharacterized protein</fullName>
    </submittedName>
</protein>
<organism evidence="2 3">
    <name type="scientific">Stylonychia lemnae</name>
    <name type="common">Ciliate</name>
    <dbReference type="NCBI Taxonomy" id="5949"/>
    <lineage>
        <taxon>Eukaryota</taxon>
        <taxon>Sar</taxon>
        <taxon>Alveolata</taxon>
        <taxon>Ciliophora</taxon>
        <taxon>Intramacronucleata</taxon>
        <taxon>Spirotrichea</taxon>
        <taxon>Stichotrichia</taxon>
        <taxon>Sporadotrichida</taxon>
        <taxon>Oxytrichidae</taxon>
        <taxon>Stylonychinae</taxon>
        <taxon>Stylonychia</taxon>
    </lineage>
</organism>
<dbReference type="Proteomes" id="UP000039865">
    <property type="component" value="Unassembled WGS sequence"/>
</dbReference>